<dbReference type="InterPro" id="IPR011989">
    <property type="entry name" value="ARM-like"/>
</dbReference>
<keyword evidence="3" id="KW-1185">Reference proteome</keyword>
<accession>A0A0P7BVN3</accession>
<keyword evidence="1" id="KW-0812">Transmembrane</keyword>
<sequence length="275" mass="31413">MNAYQSSESEARFIDFLENRLNPEEAKRFQEDLQNSAEMQADFEATRAIWLGMNQIPVPEVSPEMKEGFNEMLRTFKKRENEKVTITSFLDRIKSLFDSKASFSWSYALIVFAVASAIGFYAGRKNSDDLATNDKVQQLGHEVEEMKQLMMISMLENPMASERMKAVSYTREITDVDEKVIDALLTTLNQDENVNVRLATLEALVEFAEHPKVREGLVQSIITQESPLVQVALADVMTQLQEKRSIEYIKQLLKQNGLNETVKEKLEETITGLEV</sequence>
<dbReference type="STRING" id="1605367.AFM12_09085"/>
<name>A0A0P7BVN3_9BACT</name>
<keyword evidence="1" id="KW-1133">Transmembrane helix</keyword>
<evidence type="ECO:0008006" key="4">
    <source>
        <dbReference type="Google" id="ProtNLM"/>
    </source>
</evidence>
<evidence type="ECO:0000256" key="1">
    <source>
        <dbReference type="SAM" id="Phobius"/>
    </source>
</evidence>
<reference evidence="2 3" key="1">
    <citation type="submission" date="2015-07" db="EMBL/GenBank/DDBJ databases">
        <title>The draft genome sequence of Leadbetterella sp. JN14-9.</title>
        <authorList>
            <person name="Liu Y."/>
            <person name="Du J."/>
            <person name="Shao Z."/>
        </authorList>
    </citation>
    <scope>NUCLEOTIDE SEQUENCE [LARGE SCALE GENOMIC DNA]</scope>
    <source>
        <strain evidence="2 3">JN14-9</strain>
    </source>
</reference>
<feature type="transmembrane region" description="Helical" evidence="1">
    <location>
        <begin position="105"/>
        <end position="123"/>
    </location>
</feature>
<dbReference type="InterPro" id="IPR016024">
    <property type="entry name" value="ARM-type_fold"/>
</dbReference>
<dbReference type="RefSeq" id="WP_229308481.1">
    <property type="nucleotide sequence ID" value="NZ_JXSZ01000006.1"/>
</dbReference>
<gene>
    <name evidence="2" type="ORF">AFM12_09085</name>
</gene>
<protein>
    <recommendedName>
        <fullName evidence="4">HEAT repeat domain-containing protein</fullName>
    </recommendedName>
</protein>
<evidence type="ECO:0000313" key="2">
    <source>
        <dbReference type="EMBL" id="KPM48728.1"/>
    </source>
</evidence>
<organism evidence="2 3">
    <name type="scientific">Jiulongibacter sediminis</name>
    <dbReference type="NCBI Taxonomy" id="1605367"/>
    <lineage>
        <taxon>Bacteria</taxon>
        <taxon>Pseudomonadati</taxon>
        <taxon>Bacteroidota</taxon>
        <taxon>Cytophagia</taxon>
        <taxon>Cytophagales</taxon>
        <taxon>Leadbetterellaceae</taxon>
        <taxon>Jiulongibacter</taxon>
    </lineage>
</organism>
<dbReference type="EMBL" id="LGTQ01000006">
    <property type="protein sequence ID" value="KPM48728.1"/>
    <property type="molecule type" value="Genomic_DNA"/>
</dbReference>
<keyword evidence="1" id="KW-0472">Membrane</keyword>
<dbReference type="Gene3D" id="1.25.10.10">
    <property type="entry name" value="Leucine-rich Repeat Variant"/>
    <property type="match status" value="1"/>
</dbReference>
<dbReference type="SUPFAM" id="SSF48371">
    <property type="entry name" value="ARM repeat"/>
    <property type="match status" value="1"/>
</dbReference>
<evidence type="ECO:0000313" key="3">
    <source>
        <dbReference type="Proteomes" id="UP000050454"/>
    </source>
</evidence>
<dbReference type="Proteomes" id="UP000050454">
    <property type="component" value="Unassembled WGS sequence"/>
</dbReference>
<dbReference type="AlphaFoldDB" id="A0A0P7BVN3"/>
<comment type="caution">
    <text evidence="2">The sequence shown here is derived from an EMBL/GenBank/DDBJ whole genome shotgun (WGS) entry which is preliminary data.</text>
</comment>
<proteinExistence type="predicted"/>